<dbReference type="EMBL" id="JAHQIW010004259">
    <property type="protein sequence ID" value="KAJ1361720.1"/>
    <property type="molecule type" value="Genomic_DNA"/>
</dbReference>
<dbReference type="Proteomes" id="UP001196413">
    <property type="component" value="Unassembled WGS sequence"/>
</dbReference>
<dbReference type="AlphaFoldDB" id="A0AAD5QTX4"/>
<comment type="caution">
    <text evidence="1">The sequence shown here is derived from an EMBL/GenBank/DDBJ whole genome shotgun (WGS) entry which is preliminary data.</text>
</comment>
<reference evidence="1" key="1">
    <citation type="submission" date="2021-06" db="EMBL/GenBank/DDBJ databases">
        <title>Parelaphostrongylus tenuis whole genome reference sequence.</title>
        <authorList>
            <person name="Garwood T.J."/>
            <person name="Larsen P.A."/>
            <person name="Fountain-Jones N.M."/>
            <person name="Garbe J.R."/>
            <person name="Macchietto M.G."/>
            <person name="Kania S.A."/>
            <person name="Gerhold R.W."/>
            <person name="Richards J.E."/>
            <person name="Wolf T.M."/>
        </authorList>
    </citation>
    <scope>NUCLEOTIDE SEQUENCE</scope>
    <source>
        <strain evidence="1">MNPRO001-30</strain>
        <tissue evidence="1">Meninges</tissue>
    </source>
</reference>
<sequence>MEIMLGLALSVKSSYPGIRALKGRLPQQFLQYAIIALPVSRLSNVHVDPLTRVLDRVYPESLPNLFSARGLIYCPSVPAVLISFVSDPPLLIRGDGLTKRRSQ</sequence>
<organism evidence="1 2">
    <name type="scientific">Parelaphostrongylus tenuis</name>
    <name type="common">Meningeal worm</name>
    <dbReference type="NCBI Taxonomy" id="148309"/>
    <lineage>
        <taxon>Eukaryota</taxon>
        <taxon>Metazoa</taxon>
        <taxon>Ecdysozoa</taxon>
        <taxon>Nematoda</taxon>
        <taxon>Chromadorea</taxon>
        <taxon>Rhabditida</taxon>
        <taxon>Rhabditina</taxon>
        <taxon>Rhabditomorpha</taxon>
        <taxon>Strongyloidea</taxon>
        <taxon>Metastrongylidae</taxon>
        <taxon>Parelaphostrongylus</taxon>
    </lineage>
</organism>
<evidence type="ECO:0000313" key="2">
    <source>
        <dbReference type="Proteomes" id="UP001196413"/>
    </source>
</evidence>
<keyword evidence="2" id="KW-1185">Reference proteome</keyword>
<name>A0AAD5QTX4_PARTN</name>
<protein>
    <submittedName>
        <fullName evidence="1">Uncharacterized protein</fullName>
    </submittedName>
</protein>
<gene>
    <name evidence="1" type="ORF">KIN20_021045</name>
</gene>
<accession>A0AAD5QTX4</accession>
<proteinExistence type="predicted"/>
<evidence type="ECO:0000313" key="1">
    <source>
        <dbReference type="EMBL" id="KAJ1361720.1"/>
    </source>
</evidence>